<evidence type="ECO:0000313" key="2">
    <source>
        <dbReference type="EMBL" id="DAF46229.1"/>
    </source>
</evidence>
<keyword evidence="1" id="KW-0812">Transmembrane</keyword>
<proteinExistence type="predicted"/>
<protein>
    <submittedName>
        <fullName evidence="2">Uncharacterized protein</fullName>
    </submittedName>
</protein>
<feature type="transmembrane region" description="Helical" evidence="1">
    <location>
        <begin position="12"/>
        <end position="30"/>
    </location>
</feature>
<reference evidence="2" key="1">
    <citation type="journal article" date="2021" name="Proc. Natl. Acad. Sci. U.S.A.">
        <title>A Catalog of Tens of Thousands of Viruses from Human Metagenomes Reveals Hidden Associations with Chronic Diseases.</title>
        <authorList>
            <person name="Tisza M.J."/>
            <person name="Buck C.B."/>
        </authorList>
    </citation>
    <scope>NUCLEOTIDE SEQUENCE</scope>
    <source>
        <strain evidence="2">Ctaix4</strain>
    </source>
</reference>
<keyword evidence="1" id="KW-1133">Transmembrane helix</keyword>
<keyword evidence="1" id="KW-0472">Membrane</keyword>
<sequence>MDNFIDVFGDVTVSRAAVVIAALIFLVGCYRKISKYFGQKAINDYKQNEQIQEVIDQSKNYPEWRQQSIDIQAKLTEQIETIIGKMEGLEKANGEGMAYTWRYRILRFNDEVRQGTRHTKEHFDQILEDIDSYESFCRENPKFPNNKAVLAIKNIKDVYDKCVEENDFL</sequence>
<dbReference type="EMBL" id="BK032533">
    <property type="protein sequence ID" value="DAF46229.1"/>
    <property type="molecule type" value="Genomic_DNA"/>
</dbReference>
<organism evidence="2">
    <name type="scientific">Caudovirales sp. ctaix4</name>
    <dbReference type="NCBI Taxonomy" id="2827635"/>
    <lineage>
        <taxon>Viruses</taxon>
        <taxon>Duplodnaviria</taxon>
        <taxon>Heunggongvirae</taxon>
        <taxon>Uroviricota</taxon>
        <taxon>Caudoviricetes</taxon>
    </lineage>
</organism>
<evidence type="ECO:0000256" key="1">
    <source>
        <dbReference type="SAM" id="Phobius"/>
    </source>
</evidence>
<accession>A0A8S5S5B2</accession>
<name>A0A8S5S5B2_9CAUD</name>